<gene>
    <name evidence="1" type="ORF">NDU88_001701</name>
</gene>
<evidence type="ECO:0000313" key="2">
    <source>
        <dbReference type="Proteomes" id="UP001066276"/>
    </source>
</evidence>
<organism evidence="1 2">
    <name type="scientific">Pleurodeles waltl</name>
    <name type="common">Iberian ribbed newt</name>
    <dbReference type="NCBI Taxonomy" id="8319"/>
    <lineage>
        <taxon>Eukaryota</taxon>
        <taxon>Metazoa</taxon>
        <taxon>Chordata</taxon>
        <taxon>Craniata</taxon>
        <taxon>Vertebrata</taxon>
        <taxon>Euteleostomi</taxon>
        <taxon>Amphibia</taxon>
        <taxon>Batrachia</taxon>
        <taxon>Caudata</taxon>
        <taxon>Salamandroidea</taxon>
        <taxon>Salamandridae</taxon>
        <taxon>Pleurodelinae</taxon>
        <taxon>Pleurodeles</taxon>
    </lineage>
</organism>
<protein>
    <submittedName>
        <fullName evidence="1">Uncharacterized protein</fullName>
    </submittedName>
</protein>
<sequence>MIPAGGVSDHQIEAPGVPQEFHRLKDAPIHAVSHTPNIVSLLPRPSEKPNVMNEDLVHERCSQKAENDNEIISRCTSILFACFV</sequence>
<reference evidence="1" key="1">
    <citation type="journal article" date="2022" name="bioRxiv">
        <title>Sequencing and chromosome-scale assembly of the giantPleurodeles waltlgenome.</title>
        <authorList>
            <person name="Brown T."/>
            <person name="Elewa A."/>
            <person name="Iarovenko S."/>
            <person name="Subramanian E."/>
            <person name="Araus A.J."/>
            <person name="Petzold A."/>
            <person name="Susuki M."/>
            <person name="Suzuki K.-i.T."/>
            <person name="Hayashi T."/>
            <person name="Toyoda A."/>
            <person name="Oliveira C."/>
            <person name="Osipova E."/>
            <person name="Leigh N.D."/>
            <person name="Simon A."/>
            <person name="Yun M.H."/>
        </authorList>
    </citation>
    <scope>NUCLEOTIDE SEQUENCE</scope>
    <source>
        <strain evidence="1">20211129_DDA</strain>
        <tissue evidence="1">Liver</tissue>
    </source>
</reference>
<dbReference type="AlphaFoldDB" id="A0AAV7MMG7"/>
<proteinExistence type="predicted"/>
<dbReference type="EMBL" id="JANPWB010000013">
    <property type="protein sequence ID" value="KAJ1104289.1"/>
    <property type="molecule type" value="Genomic_DNA"/>
</dbReference>
<evidence type="ECO:0000313" key="1">
    <source>
        <dbReference type="EMBL" id="KAJ1104289.1"/>
    </source>
</evidence>
<dbReference type="Proteomes" id="UP001066276">
    <property type="component" value="Chromosome 9"/>
</dbReference>
<comment type="caution">
    <text evidence="1">The sequence shown here is derived from an EMBL/GenBank/DDBJ whole genome shotgun (WGS) entry which is preliminary data.</text>
</comment>
<name>A0AAV7MMG7_PLEWA</name>
<accession>A0AAV7MMG7</accession>
<keyword evidence="2" id="KW-1185">Reference proteome</keyword>